<dbReference type="Gene3D" id="3.40.1620.10">
    <property type="entry name" value="YefM-like domain"/>
    <property type="match status" value="1"/>
</dbReference>
<dbReference type="SUPFAM" id="SSF143120">
    <property type="entry name" value="YefM-like"/>
    <property type="match status" value="1"/>
</dbReference>
<evidence type="ECO:0000256" key="2">
    <source>
        <dbReference type="RuleBase" id="RU362080"/>
    </source>
</evidence>
<gene>
    <name evidence="3" type="ORF">I23Cspa_0045</name>
</gene>
<dbReference type="PANTHER" id="PTHR33713:SF6">
    <property type="entry name" value="ANTITOXIN YEFM"/>
    <property type="match status" value="1"/>
</dbReference>
<dbReference type="NCBIfam" id="TIGR01552">
    <property type="entry name" value="phd_fam"/>
    <property type="match status" value="1"/>
</dbReference>
<name>S4WAK5_AGGAC</name>
<dbReference type="PANTHER" id="PTHR33713">
    <property type="entry name" value="ANTITOXIN YAFN-RELATED"/>
    <property type="match status" value="1"/>
</dbReference>
<reference evidence="3" key="1">
    <citation type="submission" date="2012-08" db="EMBL/GenBank/DDBJ databases">
        <authorList>
            <person name="Sun R."/>
            <person name="Kittichotirat W."/>
            <person name="Wang J."/>
            <person name="Jan M."/>
            <person name="Asikainen S."/>
            <person name="Bumgarner R.E."/>
            <person name="Chen C."/>
        </authorList>
    </citation>
    <scope>NUCLEOTIDE SEQUENCE</scope>
    <source>
        <strain evidence="3">I23C</strain>
    </source>
</reference>
<dbReference type="AlphaFoldDB" id="S4WAK5"/>
<dbReference type="InterPro" id="IPR006442">
    <property type="entry name" value="Antitoxin_Phd/YefM"/>
</dbReference>
<comment type="function">
    <text evidence="2">Antitoxin component of a type II toxin-antitoxin (TA) system.</text>
</comment>
<organism evidence="3">
    <name type="scientific">Aggregatibacter actinomycetemcomitans</name>
    <name type="common">Actinobacillus actinomycetemcomitans</name>
    <name type="synonym">Haemophilus actinomycetemcomitans</name>
    <dbReference type="NCBI Taxonomy" id="714"/>
    <lineage>
        <taxon>Bacteria</taxon>
        <taxon>Pseudomonadati</taxon>
        <taxon>Pseudomonadota</taxon>
        <taxon>Gammaproteobacteria</taxon>
        <taxon>Pasteurellales</taxon>
        <taxon>Pasteurellaceae</taxon>
        <taxon>Aggregatibacter</taxon>
    </lineage>
</organism>
<comment type="similarity">
    <text evidence="1 2">Belongs to the phD/YefM antitoxin family.</text>
</comment>
<proteinExistence type="inferred from homology"/>
<accession>S4WAK5</accession>
<dbReference type="EMBL" id="JX470548">
    <property type="protein sequence ID" value="AGO88210.1"/>
    <property type="molecule type" value="Genomic_DNA"/>
</dbReference>
<dbReference type="SMR" id="S4WAK5"/>
<dbReference type="Pfam" id="PF02604">
    <property type="entry name" value="PhdYeFM_antitox"/>
    <property type="match status" value="1"/>
</dbReference>
<protein>
    <recommendedName>
        <fullName evidence="2">Antitoxin</fullName>
    </recommendedName>
</protein>
<dbReference type="InterPro" id="IPR036165">
    <property type="entry name" value="YefM-like_sf"/>
</dbReference>
<sequence length="107" mass="12356">MCFFIEHIFLLCNNLYNVFIKENNMNVISYSAFRAELATTLDQVVADHSPVMITRQNGKHAVVMSLEDFAAYEETAYLLRSPKNRERLLASIDQLNSGKIIERELQE</sequence>
<dbReference type="InterPro" id="IPR051405">
    <property type="entry name" value="phD/YefM_antitoxin"/>
</dbReference>
<evidence type="ECO:0000256" key="1">
    <source>
        <dbReference type="ARBA" id="ARBA00009981"/>
    </source>
</evidence>
<evidence type="ECO:0000313" key="3">
    <source>
        <dbReference type="EMBL" id="AGO88210.1"/>
    </source>
</evidence>
<dbReference type="Gene3D" id="6.10.250.330">
    <property type="match status" value="1"/>
</dbReference>